<keyword evidence="4" id="KW-0547">Nucleotide-binding</keyword>
<keyword evidence="10" id="KW-0472">Membrane</keyword>
<dbReference type="GeneID" id="27696380"/>
<feature type="compositionally biased region" description="Basic and acidic residues" evidence="12">
    <location>
        <begin position="587"/>
        <end position="604"/>
    </location>
</feature>
<evidence type="ECO:0000256" key="1">
    <source>
        <dbReference type="ARBA" id="ARBA00004434"/>
    </source>
</evidence>
<dbReference type="GO" id="GO:0005524">
    <property type="term" value="F:ATP binding"/>
    <property type="evidence" value="ECO:0007669"/>
    <property type="project" value="UniProtKB-KW"/>
</dbReference>
<dbReference type="InterPro" id="IPR027417">
    <property type="entry name" value="P-loop_NTPase"/>
</dbReference>
<dbReference type="SMART" id="SM00382">
    <property type="entry name" value="AAA"/>
    <property type="match status" value="1"/>
</dbReference>
<keyword evidence="3" id="KW-0812">Transmembrane</keyword>
<gene>
    <name evidence="15" type="ORF">Z519_03452</name>
</gene>
<accession>A0A0D2HSD3</accession>
<evidence type="ECO:0000313" key="16">
    <source>
        <dbReference type="Proteomes" id="UP000053789"/>
    </source>
</evidence>
<feature type="compositionally biased region" description="Polar residues" evidence="12">
    <location>
        <begin position="465"/>
        <end position="475"/>
    </location>
</feature>
<feature type="domain" description="BCS1 N-terminal" evidence="14">
    <location>
        <begin position="48"/>
        <end position="236"/>
    </location>
</feature>
<dbReference type="Pfam" id="PF00004">
    <property type="entry name" value="AAA"/>
    <property type="match status" value="2"/>
</dbReference>
<dbReference type="InterPro" id="IPR003959">
    <property type="entry name" value="ATPase_AAA_core"/>
</dbReference>
<evidence type="ECO:0000256" key="2">
    <source>
        <dbReference type="ARBA" id="ARBA00007448"/>
    </source>
</evidence>
<feature type="compositionally biased region" description="Basic and acidic residues" evidence="12">
    <location>
        <begin position="616"/>
        <end position="657"/>
    </location>
</feature>
<dbReference type="SUPFAM" id="SSF52540">
    <property type="entry name" value="P-loop containing nucleoside triphosphate hydrolases"/>
    <property type="match status" value="1"/>
</dbReference>
<evidence type="ECO:0000313" key="15">
    <source>
        <dbReference type="EMBL" id="KIW96383.1"/>
    </source>
</evidence>
<dbReference type="InterPro" id="IPR014851">
    <property type="entry name" value="BCS1_N"/>
</dbReference>
<feature type="region of interest" description="Disordered" evidence="12">
    <location>
        <begin position="460"/>
        <end position="484"/>
    </location>
</feature>
<evidence type="ECO:0000259" key="14">
    <source>
        <dbReference type="SMART" id="SM01024"/>
    </source>
</evidence>
<dbReference type="InterPro" id="IPR050747">
    <property type="entry name" value="Mitochondrial_chaperone_BCS1"/>
</dbReference>
<organism evidence="15 16">
    <name type="scientific">Cladophialophora bantiana (strain ATCC 10958 / CBS 173.52 / CDC B-1940 / NIH 8579)</name>
    <name type="common">Xylohypha bantiana</name>
    <dbReference type="NCBI Taxonomy" id="1442370"/>
    <lineage>
        <taxon>Eukaryota</taxon>
        <taxon>Fungi</taxon>
        <taxon>Dikarya</taxon>
        <taxon>Ascomycota</taxon>
        <taxon>Pezizomycotina</taxon>
        <taxon>Eurotiomycetes</taxon>
        <taxon>Chaetothyriomycetidae</taxon>
        <taxon>Chaetothyriales</taxon>
        <taxon>Herpotrichiellaceae</taxon>
        <taxon>Cladophialophora</taxon>
    </lineage>
</organism>
<sequence length="666" mass="75024">MDLQRVRKSVASGGSSLVDLPEYIITSFFPGARPLLDSHPSFFRFFGVLLALYYFGPVARLKSLWSQFSSIIVATINISSEEDLFGYLTSFLSERRTLRADQVLNAVSNNSQDSGRRRGRHHDPDLEETRRAAETPKIKYEQGQGLQLFVHKGKLFFCSRKYGEGHTYYGNRYKRMEIISLSCLGRSTQPIKDLIEHVYYLNKAKERSLTIIRRPYRGGQTWSRVTSKPRRALDTVILDAEQKEQVLADVAEYMDEATMTFYANHGIPYRRGYLFHGPPGVGKTSFALALASKFNLDVYNLSLLDNDLTDSDLISLLNQLPGRSLLLLEDIDTAGLNRKGGKPTTSYRSSRRMRLPPRDPDDYEIGNDEEGGSASRVTLSGLLNAIDGVAAPEGHVLIMTTNKPHELDDALVRAGRISVRVGFRNASKKQAEEIFLRMYLNLPSRASLRGMEEAAAGAATRTTTVPGCSSGSEPQNGDFDLPDNSETTRLRLLAHKFASLIPEGDFSPADLQDYLLIHKKDPEKALDELPKWMEKLYEERKRKEDEKEEEREEKREKNREERRRFREEVKRAVQGGEGDGDEDGDGVDDKNERKDDGHEKKSQVEAEGDGTVAAASDEKKAEDKGVEENHDIPAQKRDAAREEKPDDAQTEEGKKDTITLSPRIEP</sequence>
<dbReference type="HOGENOM" id="CLU_010189_4_2_1"/>
<feature type="region of interest" description="Disordered" evidence="12">
    <location>
        <begin position="109"/>
        <end position="134"/>
    </location>
</feature>
<dbReference type="Pfam" id="PF08740">
    <property type="entry name" value="BCS1_N"/>
    <property type="match status" value="1"/>
</dbReference>
<name>A0A0D2HSD3_CLAB1</name>
<proteinExistence type="inferred from homology"/>
<evidence type="ECO:0000256" key="5">
    <source>
        <dbReference type="ARBA" id="ARBA00022792"/>
    </source>
</evidence>
<feature type="domain" description="AAA+ ATPase" evidence="13">
    <location>
        <begin position="269"/>
        <end position="427"/>
    </location>
</feature>
<dbReference type="RefSeq" id="XP_016623052.1">
    <property type="nucleotide sequence ID" value="XM_016761202.1"/>
</dbReference>
<dbReference type="Gene3D" id="3.40.50.300">
    <property type="entry name" value="P-loop containing nucleotide triphosphate hydrolases"/>
    <property type="match status" value="1"/>
</dbReference>
<dbReference type="GO" id="GO:0005743">
    <property type="term" value="C:mitochondrial inner membrane"/>
    <property type="evidence" value="ECO:0007669"/>
    <property type="project" value="UniProtKB-SubCell"/>
</dbReference>
<dbReference type="SMART" id="SM01024">
    <property type="entry name" value="BCS1_N"/>
    <property type="match status" value="1"/>
</dbReference>
<dbReference type="GO" id="GO:0016887">
    <property type="term" value="F:ATP hydrolysis activity"/>
    <property type="evidence" value="ECO:0007669"/>
    <property type="project" value="InterPro"/>
</dbReference>
<dbReference type="VEuPathDB" id="FungiDB:Z519_03452"/>
<evidence type="ECO:0000256" key="6">
    <source>
        <dbReference type="ARBA" id="ARBA00022801"/>
    </source>
</evidence>
<keyword evidence="8" id="KW-1133">Transmembrane helix</keyword>
<dbReference type="AlphaFoldDB" id="A0A0D2HSD3"/>
<comment type="subcellular location">
    <subcellularLocation>
        <location evidence="1">Mitochondrion inner membrane</location>
        <topology evidence="1">Single-pass membrane protein</topology>
    </subcellularLocation>
</comment>
<dbReference type="InterPro" id="IPR057495">
    <property type="entry name" value="AAA_lid_BCS1"/>
</dbReference>
<evidence type="ECO:0000256" key="9">
    <source>
        <dbReference type="ARBA" id="ARBA00023128"/>
    </source>
</evidence>
<keyword evidence="9" id="KW-0496">Mitochondrion</keyword>
<keyword evidence="6" id="KW-0378">Hydrolase</keyword>
<evidence type="ECO:0000256" key="11">
    <source>
        <dbReference type="ARBA" id="ARBA00048778"/>
    </source>
</evidence>
<dbReference type="OrthoDB" id="10251412at2759"/>
<keyword evidence="7" id="KW-0067">ATP-binding</keyword>
<keyword evidence="16" id="KW-1185">Reference proteome</keyword>
<protein>
    <recommendedName>
        <fullName evidence="17">AAA+ ATPase domain-containing protein</fullName>
    </recommendedName>
</protein>
<dbReference type="Proteomes" id="UP000053789">
    <property type="component" value="Unassembled WGS sequence"/>
</dbReference>
<evidence type="ECO:0008006" key="17">
    <source>
        <dbReference type="Google" id="ProtNLM"/>
    </source>
</evidence>
<dbReference type="Pfam" id="PF25426">
    <property type="entry name" value="AAA_lid_BCS1"/>
    <property type="match status" value="1"/>
</dbReference>
<evidence type="ECO:0000256" key="12">
    <source>
        <dbReference type="SAM" id="MobiDB-lite"/>
    </source>
</evidence>
<evidence type="ECO:0000256" key="10">
    <source>
        <dbReference type="ARBA" id="ARBA00023136"/>
    </source>
</evidence>
<feature type="compositionally biased region" description="Acidic residues" evidence="12">
    <location>
        <begin position="361"/>
        <end position="371"/>
    </location>
</feature>
<feature type="region of interest" description="Disordered" evidence="12">
    <location>
        <begin position="338"/>
        <end position="372"/>
    </location>
</feature>
<evidence type="ECO:0000256" key="3">
    <source>
        <dbReference type="ARBA" id="ARBA00022692"/>
    </source>
</evidence>
<evidence type="ECO:0000256" key="4">
    <source>
        <dbReference type="ARBA" id="ARBA00022741"/>
    </source>
</evidence>
<evidence type="ECO:0000256" key="8">
    <source>
        <dbReference type="ARBA" id="ARBA00022989"/>
    </source>
</evidence>
<dbReference type="PANTHER" id="PTHR23070">
    <property type="entry name" value="BCS1 AAA-TYPE ATPASE"/>
    <property type="match status" value="1"/>
</dbReference>
<feature type="region of interest" description="Disordered" evidence="12">
    <location>
        <begin position="539"/>
        <end position="666"/>
    </location>
</feature>
<feature type="compositionally biased region" description="Basic and acidic residues" evidence="12">
    <location>
        <begin position="552"/>
        <end position="571"/>
    </location>
</feature>
<dbReference type="EMBL" id="KN846983">
    <property type="protein sequence ID" value="KIW96383.1"/>
    <property type="molecule type" value="Genomic_DNA"/>
</dbReference>
<reference evidence="15" key="1">
    <citation type="submission" date="2015-01" db="EMBL/GenBank/DDBJ databases">
        <title>The Genome Sequence of Cladophialophora bantiana CBS 173.52.</title>
        <authorList>
            <consortium name="The Broad Institute Genomics Platform"/>
            <person name="Cuomo C."/>
            <person name="de Hoog S."/>
            <person name="Gorbushina A."/>
            <person name="Stielow B."/>
            <person name="Teixiera M."/>
            <person name="Abouelleil A."/>
            <person name="Chapman S.B."/>
            <person name="Priest M."/>
            <person name="Young S.K."/>
            <person name="Wortman J."/>
            <person name="Nusbaum C."/>
            <person name="Birren B."/>
        </authorList>
    </citation>
    <scope>NUCLEOTIDE SEQUENCE [LARGE SCALE GENOMIC DNA]</scope>
    <source>
        <strain evidence="15">CBS 173.52</strain>
    </source>
</reference>
<keyword evidence="5" id="KW-0999">Mitochondrion inner membrane</keyword>
<feature type="compositionally biased region" description="Basic and acidic residues" evidence="12">
    <location>
        <begin position="122"/>
        <end position="134"/>
    </location>
</feature>
<comment type="similarity">
    <text evidence="2">Belongs to the AAA ATPase family. BCS1 subfamily.</text>
</comment>
<evidence type="ECO:0000256" key="7">
    <source>
        <dbReference type="ARBA" id="ARBA00022840"/>
    </source>
</evidence>
<comment type="catalytic activity">
    <reaction evidence="11">
        <text>ATP + H2O = ADP + phosphate + H(+)</text>
        <dbReference type="Rhea" id="RHEA:13065"/>
        <dbReference type="ChEBI" id="CHEBI:15377"/>
        <dbReference type="ChEBI" id="CHEBI:15378"/>
        <dbReference type="ChEBI" id="CHEBI:30616"/>
        <dbReference type="ChEBI" id="CHEBI:43474"/>
        <dbReference type="ChEBI" id="CHEBI:456216"/>
    </reaction>
    <physiologicalReaction direction="left-to-right" evidence="11">
        <dbReference type="Rhea" id="RHEA:13066"/>
    </physiologicalReaction>
</comment>
<dbReference type="InterPro" id="IPR003593">
    <property type="entry name" value="AAA+_ATPase"/>
</dbReference>
<evidence type="ECO:0000259" key="13">
    <source>
        <dbReference type="SMART" id="SM00382"/>
    </source>
</evidence>